<dbReference type="Gene3D" id="3.40.250.10">
    <property type="entry name" value="Rhodanese-like domain"/>
    <property type="match status" value="1"/>
</dbReference>
<feature type="domain" description="Rhodanese" evidence="2">
    <location>
        <begin position="95"/>
        <end position="178"/>
    </location>
</feature>
<dbReference type="Proteomes" id="UP000247555">
    <property type="component" value="Unassembled WGS sequence"/>
</dbReference>
<comment type="caution">
    <text evidence="3">The sequence shown here is derived from an EMBL/GenBank/DDBJ whole genome shotgun (WGS) entry which is preliminary data.</text>
</comment>
<gene>
    <name evidence="3" type="ORF">DFR34_10275</name>
</gene>
<dbReference type="SUPFAM" id="SSF52821">
    <property type="entry name" value="Rhodanese/Cell cycle control phosphatase"/>
    <property type="match status" value="1"/>
</dbReference>
<dbReference type="AlphaFoldDB" id="A0A318KTZ8"/>
<keyword evidence="1" id="KW-0732">Signal</keyword>
<evidence type="ECO:0000259" key="2">
    <source>
        <dbReference type="PROSITE" id="PS50206"/>
    </source>
</evidence>
<dbReference type="InterPro" id="IPR001763">
    <property type="entry name" value="Rhodanese-like_dom"/>
</dbReference>
<accession>A0A318KTZ8</accession>
<organism evidence="3 4">
    <name type="scientific">Rivihabitans pingtungensis</name>
    <dbReference type="NCBI Taxonomy" id="1054498"/>
    <lineage>
        <taxon>Bacteria</taxon>
        <taxon>Pseudomonadati</taxon>
        <taxon>Pseudomonadota</taxon>
        <taxon>Betaproteobacteria</taxon>
        <taxon>Neisseriales</taxon>
        <taxon>Aquaspirillaceae</taxon>
        <taxon>Rivihabitans</taxon>
    </lineage>
</organism>
<feature type="chain" id="PRO_5016397619" evidence="1">
    <location>
        <begin position="22"/>
        <end position="188"/>
    </location>
</feature>
<protein>
    <submittedName>
        <fullName evidence="3">PQQ-dependent catabolism-associated CXXCW motif protein</fullName>
    </submittedName>
</protein>
<reference evidence="3 4" key="1">
    <citation type="submission" date="2018-05" db="EMBL/GenBank/DDBJ databases">
        <title>Genomic Encyclopedia of Type Strains, Phase IV (KMG-IV): sequencing the most valuable type-strain genomes for metagenomic binning, comparative biology and taxonomic classification.</title>
        <authorList>
            <person name="Goeker M."/>
        </authorList>
    </citation>
    <scope>NUCLEOTIDE SEQUENCE [LARGE SCALE GENOMIC DNA]</scope>
    <source>
        <strain evidence="3 4">DSM 29661</strain>
    </source>
</reference>
<dbReference type="EMBL" id="QJKI01000002">
    <property type="protein sequence ID" value="PXX81240.1"/>
    <property type="molecule type" value="Genomic_DNA"/>
</dbReference>
<dbReference type="PROSITE" id="PS50206">
    <property type="entry name" value="RHODANESE_3"/>
    <property type="match status" value="1"/>
</dbReference>
<name>A0A318KTZ8_9NEIS</name>
<sequence>MRRFSLIALLAVGLAGCAQLAAPELPPPPAGYRLSHYRAPTPAELPGAQRVDARQLAARLQTAPRPLLIDVLPAGRLTDSDGVSHWLPNAPRRNLPGSVWLPNVGHGEPEPAMADWFARELARLSAGNRDAPLVFYCLRDCWMSWNAGKRALALGYRQVLWFADGSDGWQDAGLPLEDAAPLPYTPPR</sequence>
<dbReference type="InterPro" id="IPR036873">
    <property type="entry name" value="Rhodanese-like_dom_sf"/>
</dbReference>
<evidence type="ECO:0000256" key="1">
    <source>
        <dbReference type="SAM" id="SignalP"/>
    </source>
</evidence>
<dbReference type="PROSITE" id="PS51257">
    <property type="entry name" value="PROKAR_LIPOPROTEIN"/>
    <property type="match status" value="1"/>
</dbReference>
<dbReference type="OrthoDB" id="9784513at2"/>
<feature type="signal peptide" evidence="1">
    <location>
        <begin position="1"/>
        <end position="21"/>
    </location>
</feature>
<evidence type="ECO:0000313" key="3">
    <source>
        <dbReference type="EMBL" id="PXX81240.1"/>
    </source>
</evidence>
<dbReference type="Pfam" id="PF00581">
    <property type="entry name" value="Rhodanese"/>
    <property type="match status" value="1"/>
</dbReference>
<dbReference type="CDD" id="cd00158">
    <property type="entry name" value="RHOD"/>
    <property type="match status" value="1"/>
</dbReference>
<proteinExistence type="predicted"/>
<evidence type="ECO:0000313" key="4">
    <source>
        <dbReference type="Proteomes" id="UP000247555"/>
    </source>
</evidence>
<dbReference type="NCBIfam" id="TIGR03865">
    <property type="entry name" value="PQQ_CXXCW"/>
    <property type="match status" value="1"/>
</dbReference>
<dbReference type="InterPro" id="IPR022376">
    <property type="entry name" value="PQQ_CXXCW"/>
</dbReference>
<dbReference type="RefSeq" id="WP_110389552.1">
    <property type="nucleotide sequence ID" value="NZ_QJKI01000002.1"/>
</dbReference>
<keyword evidence="4" id="KW-1185">Reference proteome</keyword>